<evidence type="ECO:0000256" key="3">
    <source>
        <dbReference type="ARBA" id="ARBA00023004"/>
    </source>
</evidence>
<evidence type="ECO:0000256" key="1">
    <source>
        <dbReference type="ARBA" id="ARBA00022617"/>
    </source>
</evidence>
<keyword evidence="3" id="KW-0408">Iron</keyword>
<gene>
    <name evidence="5" type="ORF">METZ01_LOCUS5698</name>
</gene>
<dbReference type="GO" id="GO:0009055">
    <property type="term" value="F:electron transfer activity"/>
    <property type="evidence" value="ECO:0007669"/>
    <property type="project" value="InterPro"/>
</dbReference>
<keyword evidence="1" id="KW-0349">Heme</keyword>
<dbReference type="PROSITE" id="PS51007">
    <property type="entry name" value="CYTC"/>
    <property type="match status" value="2"/>
</dbReference>
<evidence type="ECO:0000259" key="4">
    <source>
        <dbReference type="PROSITE" id="PS51007"/>
    </source>
</evidence>
<dbReference type="AlphaFoldDB" id="A0A381NFG0"/>
<feature type="domain" description="Cytochrome c" evidence="4">
    <location>
        <begin position="229"/>
        <end position="317"/>
    </location>
</feature>
<dbReference type="InterPro" id="IPR050597">
    <property type="entry name" value="Cytochrome_c_Oxidase_Subunit"/>
</dbReference>
<dbReference type="GO" id="GO:0046872">
    <property type="term" value="F:metal ion binding"/>
    <property type="evidence" value="ECO:0007669"/>
    <property type="project" value="UniProtKB-KW"/>
</dbReference>
<dbReference type="Pfam" id="PF13442">
    <property type="entry name" value="Cytochrome_CBB3"/>
    <property type="match status" value="1"/>
</dbReference>
<dbReference type="InterPro" id="IPR036909">
    <property type="entry name" value="Cyt_c-like_dom_sf"/>
</dbReference>
<dbReference type="EMBL" id="UINC01000298">
    <property type="protein sequence ID" value="SUZ52844.1"/>
    <property type="molecule type" value="Genomic_DNA"/>
</dbReference>
<organism evidence="5">
    <name type="scientific">marine metagenome</name>
    <dbReference type="NCBI Taxonomy" id="408172"/>
    <lineage>
        <taxon>unclassified sequences</taxon>
        <taxon>metagenomes</taxon>
        <taxon>ecological metagenomes</taxon>
    </lineage>
</organism>
<sequence length="324" mass="35330">MVKTMKIAIGFLMVIGFFVIPTDSWGQSTTVSDIMRPEEKGELIYRANCFTCHGSDPSQDGLFGPSIQGASKELLMIRLQKGGRHYPSGYKPKRDSATMPPQAHLIPQIENLMAYLNMDHAEARAKKKPLKSSDPVVERGKQTFAMCAPCHQPNGEGKVGLAPSLTDQDFLALASDDFIADTISHGRPGTSMISFAFLNENQVSDIIHFLRSFQRTPNRKVDHNWTSSGDRKNGEELYVGVCAQCHGDNGKGYILGGSGTGIGLNGFLDKANDGYIKAVILSGREGTPMRAFGDSLGLAQLSDQGINDIIVYLRYLGKKNANEL</sequence>
<dbReference type="SUPFAM" id="SSF46626">
    <property type="entry name" value="Cytochrome c"/>
    <property type="match status" value="3"/>
</dbReference>
<dbReference type="PANTHER" id="PTHR33751:SF1">
    <property type="entry name" value="CBB3-TYPE CYTOCHROME C OXIDASE SUBUNIT FIXP"/>
    <property type="match status" value="1"/>
</dbReference>
<feature type="domain" description="Cytochrome c" evidence="4">
    <location>
        <begin position="36"/>
        <end position="214"/>
    </location>
</feature>
<dbReference type="PANTHER" id="PTHR33751">
    <property type="entry name" value="CBB3-TYPE CYTOCHROME C OXIDASE SUBUNIT FIXP"/>
    <property type="match status" value="1"/>
</dbReference>
<dbReference type="InterPro" id="IPR009056">
    <property type="entry name" value="Cyt_c-like_dom"/>
</dbReference>
<dbReference type="GO" id="GO:0020037">
    <property type="term" value="F:heme binding"/>
    <property type="evidence" value="ECO:0007669"/>
    <property type="project" value="InterPro"/>
</dbReference>
<evidence type="ECO:0000256" key="2">
    <source>
        <dbReference type="ARBA" id="ARBA00022723"/>
    </source>
</evidence>
<protein>
    <recommendedName>
        <fullName evidence="4">Cytochrome c domain-containing protein</fullName>
    </recommendedName>
</protein>
<name>A0A381NFG0_9ZZZZ</name>
<dbReference type="Pfam" id="PF00034">
    <property type="entry name" value="Cytochrom_C"/>
    <property type="match status" value="1"/>
</dbReference>
<keyword evidence="2" id="KW-0479">Metal-binding</keyword>
<proteinExistence type="predicted"/>
<accession>A0A381NFG0</accession>
<dbReference type="Gene3D" id="1.10.760.10">
    <property type="entry name" value="Cytochrome c-like domain"/>
    <property type="match status" value="3"/>
</dbReference>
<reference evidence="5" key="1">
    <citation type="submission" date="2018-05" db="EMBL/GenBank/DDBJ databases">
        <authorList>
            <person name="Lanie J.A."/>
            <person name="Ng W.-L."/>
            <person name="Kazmierczak K.M."/>
            <person name="Andrzejewski T.M."/>
            <person name="Davidsen T.M."/>
            <person name="Wayne K.J."/>
            <person name="Tettelin H."/>
            <person name="Glass J.I."/>
            <person name="Rusch D."/>
            <person name="Podicherti R."/>
            <person name="Tsui H.-C.T."/>
            <person name="Winkler M.E."/>
        </authorList>
    </citation>
    <scope>NUCLEOTIDE SEQUENCE</scope>
</reference>
<evidence type="ECO:0000313" key="5">
    <source>
        <dbReference type="EMBL" id="SUZ52844.1"/>
    </source>
</evidence>